<organism evidence="1 2">
    <name type="scientific">Natronorubrum sulfidifaciens JCM 14089</name>
    <dbReference type="NCBI Taxonomy" id="1230460"/>
    <lineage>
        <taxon>Archaea</taxon>
        <taxon>Methanobacteriati</taxon>
        <taxon>Methanobacteriota</taxon>
        <taxon>Stenosarchaea group</taxon>
        <taxon>Halobacteria</taxon>
        <taxon>Halobacteriales</taxon>
        <taxon>Natrialbaceae</taxon>
        <taxon>Natronorubrum</taxon>
    </lineage>
</organism>
<proteinExistence type="predicted"/>
<protein>
    <submittedName>
        <fullName evidence="1">Uncharacterized protein</fullName>
    </submittedName>
</protein>
<gene>
    <name evidence="1" type="ORF">C495_14727</name>
</gene>
<dbReference type="AlphaFoldDB" id="L9VZT5"/>
<sequence length="77" mass="9278">MAKKSGHFSMRIVDWFSMDRVFTKFIFEVLLPSTIILTRQCNIYNRVICNRIFLIYILMIHRDVPRAKRLVTVNCRQ</sequence>
<comment type="caution">
    <text evidence="1">The sequence shown here is derived from an EMBL/GenBank/DDBJ whole genome shotgun (WGS) entry which is preliminary data.</text>
</comment>
<reference evidence="1 2" key="1">
    <citation type="journal article" date="2014" name="PLoS Genet.">
        <title>Phylogenetically driven sequencing of extremely halophilic archaea reveals strategies for static and dynamic osmo-response.</title>
        <authorList>
            <person name="Becker E.A."/>
            <person name="Seitzer P.M."/>
            <person name="Tritt A."/>
            <person name="Larsen D."/>
            <person name="Krusor M."/>
            <person name="Yao A.I."/>
            <person name="Wu D."/>
            <person name="Madern D."/>
            <person name="Eisen J.A."/>
            <person name="Darling A.E."/>
            <person name="Facciotti M.T."/>
        </authorList>
    </citation>
    <scope>NUCLEOTIDE SEQUENCE [LARGE SCALE GENOMIC DNA]</scope>
    <source>
        <strain evidence="1 2">JCM 14089</strain>
    </source>
</reference>
<name>L9VZT5_9EURY</name>
<keyword evidence="2" id="KW-1185">Reference proteome</keyword>
<evidence type="ECO:0000313" key="1">
    <source>
        <dbReference type="EMBL" id="ELY42577.1"/>
    </source>
</evidence>
<evidence type="ECO:0000313" key="2">
    <source>
        <dbReference type="Proteomes" id="UP000011661"/>
    </source>
</evidence>
<dbReference type="Proteomes" id="UP000011661">
    <property type="component" value="Unassembled WGS sequence"/>
</dbReference>
<dbReference type="EMBL" id="AOHX01000045">
    <property type="protein sequence ID" value="ELY42577.1"/>
    <property type="molecule type" value="Genomic_DNA"/>
</dbReference>
<accession>L9VZT5</accession>